<organism evidence="2">
    <name type="scientific">Triticum aestivum</name>
    <name type="common">Wheat</name>
    <dbReference type="NCBI Taxonomy" id="4565"/>
    <lineage>
        <taxon>Eukaryota</taxon>
        <taxon>Viridiplantae</taxon>
        <taxon>Streptophyta</taxon>
        <taxon>Embryophyta</taxon>
        <taxon>Tracheophyta</taxon>
        <taxon>Spermatophyta</taxon>
        <taxon>Magnoliopsida</taxon>
        <taxon>Liliopsida</taxon>
        <taxon>Poales</taxon>
        <taxon>Poaceae</taxon>
        <taxon>BOP clade</taxon>
        <taxon>Pooideae</taxon>
        <taxon>Triticodae</taxon>
        <taxon>Triticeae</taxon>
        <taxon>Triticinae</taxon>
        <taxon>Triticum</taxon>
    </lineage>
</organism>
<dbReference type="AlphaFoldDB" id="A0A9R1GLU9"/>
<reference evidence="2" key="1">
    <citation type="journal article" date="2017" name="Gigascience">
        <title>The first near-complete assembly of the hexaploid bread wheat genome, Triticum aestivum.</title>
        <authorList>
            <person name="Zimin A.V."/>
            <person name="Puiu D."/>
            <person name="Hall R."/>
            <person name="Kingan S."/>
            <person name="Clavijo B.J."/>
            <person name="Salzberg S.L."/>
        </authorList>
    </citation>
    <scope>NUCLEOTIDE SEQUENCE</scope>
    <source>
        <tissue evidence="2">Leaf</tissue>
    </source>
</reference>
<feature type="non-terminal residue" evidence="2">
    <location>
        <position position="1"/>
    </location>
</feature>
<feature type="region of interest" description="Disordered" evidence="1">
    <location>
        <begin position="1"/>
        <end position="34"/>
    </location>
</feature>
<feature type="region of interest" description="Disordered" evidence="1">
    <location>
        <begin position="50"/>
        <end position="82"/>
    </location>
</feature>
<sequence length="82" mass="8892">TPSIHVVAAGDAESAEKSVKEEHHEAENTDTDKNLEYFKEADGNEELIEVNGEPGDIKGVTSNLEKTKEDSSSRGADCDEDE</sequence>
<reference evidence="2" key="2">
    <citation type="submission" date="2020-03" db="EMBL/GenBank/DDBJ databases">
        <title>The second near-complete assembly of the hexaploid bread wheat (Triticum aestivum) genome.</title>
        <authorList>
            <person name="Zimin A.V."/>
            <person name="Puiu D."/>
            <person name="Shumante A."/>
            <person name="Alonge M."/>
            <person name="Salzberg S.L."/>
        </authorList>
    </citation>
    <scope>NUCLEOTIDE SEQUENCE</scope>
    <source>
        <tissue evidence="2">Leaf</tissue>
    </source>
</reference>
<name>A0A9R1GLU9_WHEAT</name>
<feature type="compositionally biased region" description="Basic and acidic residues" evidence="1">
    <location>
        <begin position="14"/>
        <end position="34"/>
    </location>
</feature>
<accession>A0A9R1GLU9</accession>
<evidence type="ECO:0000313" key="2">
    <source>
        <dbReference type="EMBL" id="KAF7049424.1"/>
    </source>
</evidence>
<feature type="non-terminal residue" evidence="2">
    <location>
        <position position="82"/>
    </location>
</feature>
<dbReference type="EMBL" id="CM022221">
    <property type="protein sequence ID" value="KAF7049424.1"/>
    <property type="molecule type" value="Genomic_DNA"/>
</dbReference>
<gene>
    <name evidence="2" type="ORF">CFC21_057965</name>
</gene>
<dbReference type="Proteomes" id="UP000815260">
    <property type="component" value="Chromosome 4B"/>
</dbReference>
<comment type="caution">
    <text evidence="2">The sequence shown here is derived from an EMBL/GenBank/DDBJ whole genome shotgun (WGS) entry which is preliminary data.</text>
</comment>
<protein>
    <submittedName>
        <fullName evidence="2">Uncharacterized protein</fullName>
    </submittedName>
</protein>
<evidence type="ECO:0000256" key="1">
    <source>
        <dbReference type="SAM" id="MobiDB-lite"/>
    </source>
</evidence>
<proteinExistence type="predicted"/>